<dbReference type="AlphaFoldDB" id="Q9LQ44"/>
<proteinExistence type="predicted"/>
<feature type="domain" description="F-box associated beta-propeller type 3" evidence="1">
    <location>
        <begin position="3"/>
        <end position="66"/>
    </location>
</feature>
<reference evidence="2" key="3">
    <citation type="submission" date="2000-06" db="EMBL/GenBank/DDBJ databases">
        <authorList>
            <person name="Cheuk R."/>
            <person name="Shinn P."/>
            <person name="Brooks S."/>
            <person name="Buehler E."/>
            <person name="Chao Q."/>
            <person name="Johnson-Hopson C."/>
            <person name="Khan S."/>
            <person name="Kim C."/>
            <person name="Altafi H."/>
            <person name="Bei B."/>
            <person name="Chin C."/>
            <person name="Chiou J."/>
            <person name="Choi E."/>
            <person name="Conn L."/>
            <person name="Conway A."/>
            <person name="Gonzalez A."/>
            <person name="Hansen N."/>
            <person name="Howing B."/>
            <person name="Koo T."/>
            <person name="Lam B."/>
            <person name="Lee J."/>
            <person name="Lenz C."/>
            <person name="Li J."/>
            <person name="Liu A."/>
            <person name="Liu J."/>
            <person name="Liu S."/>
            <person name="Mukharsky N."/>
            <person name="Nguyen M."/>
            <person name="Palm C."/>
            <person name="Pham P."/>
            <person name="Sakano H."/>
            <person name="Schwartz J."/>
            <person name="Southwick A."/>
            <person name="Thaveri A."/>
            <person name="Toriumi M."/>
            <person name="Vaysberg M."/>
            <person name="Yu G."/>
            <person name="Davis R."/>
            <person name="Federspiel N."/>
            <person name="Theologis A."/>
            <person name="Ecker J."/>
        </authorList>
    </citation>
    <scope>NUCLEOTIDE SEQUENCE</scope>
</reference>
<dbReference type="EMBL" id="AC009317">
    <property type="protein sequence ID" value="AAF79767.1"/>
    <property type="molecule type" value="Genomic_DNA"/>
</dbReference>
<name>Q9LQ44_ARATH</name>
<reference key="2">
    <citation type="journal article" date="2000" name="Nature">
        <title>Sequence and analysis of chromosome 1 of the plant Arabidopsis thaliana.</title>
        <authorList>
            <person name="Theologis A."/>
            <person name="Ecker J.R."/>
            <person name="Palm C.J."/>
            <person name="Federspiel N.A."/>
            <person name="Kaul S."/>
            <person name="White O."/>
            <person name="Alonso J."/>
            <person name="Altafi H."/>
            <person name="Araujo R."/>
            <person name="Bowman C.L."/>
            <person name="Brooks S.Y."/>
            <person name="Buehler E."/>
            <person name="Chan A."/>
            <person name="Chao Q."/>
            <person name="Chen H."/>
            <person name="Cheuk R.F."/>
            <person name="Chin C.W."/>
            <person name="Chung M.K."/>
            <person name="Conn L."/>
            <person name="Conway A.B."/>
            <person name="Conway A.R."/>
            <person name="Creasy T.H."/>
            <person name="Dewar K."/>
            <person name="Dunn P."/>
            <person name="Etgu P."/>
            <person name="Feldblyum T.V."/>
            <person name="Feng J."/>
            <person name="Fong B."/>
            <person name="Fujii C.Y."/>
            <person name="Gill J.E."/>
            <person name="Goldsmith A.D."/>
            <person name="Haas B."/>
            <person name="Hansen N.F."/>
            <person name="Hughes B."/>
            <person name="Huizar L."/>
            <person name="Hunter J.L."/>
            <person name="Jenkins J."/>
            <person name="Johnson-Hopson C."/>
            <person name="Khan S."/>
            <person name="Khaykin E."/>
            <person name="Kim C.J."/>
            <person name="Koo H.L."/>
            <person name="Kremenetskaia I."/>
            <person name="Kurtz D.B."/>
            <person name="Kwan A."/>
            <person name="Lam B."/>
            <person name="Langin-Hooper S."/>
            <person name="Lee A."/>
            <person name="Lee J.M."/>
            <person name="Lenz C.A."/>
            <person name="Li J.H."/>
            <person name="Li Y."/>
            <person name="Lin X."/>
            <person name="Liu S.X."/>
            <person name="Liu Z.A."/>
            <person name="Luros J.S."/>
            <person name="Maiti R."/>
            <person name="Marziali A."/>
            <person name="Militscher J."/>
            <person name="Miranda M."/>
            <person name="Nguyen M."/>
            <person name="Nierman W.C."/>
            <person name="Osborne B.I."/>
            <person name="Pai G."/>
            <person name="Peterson J."/>
            <person name="Pham P.K."/>
            <person name="Rizzo M."/>
            <person name="Rooney T."/>
            <person name="Rowley D."/>
            <person name="Sakano H."/>
            <person name="Salzberg S.L."/>
            <person name="Schwartz J.R."/>
            <person name="Shinn P."/>
            <person name="Southwick A.M."/>
            <person name="Sun H."/>
            <person name="Tallon L.J."/>
            <person name="Tambunga G."/>
            <person name="Toriumi M.J."/>
            <person name="Town C.D."/>
            <person name="Utterback T."/>
            <person name="Van Aken S."/>
            <person name="Vaysberg M."/>
            <person name="Vysotskaia V.S."/>
            <person name="Walker M."/>
            <person name="Wu D."/>
            <person name="Yu G."/>
            <person name="Fraser C.M."/>
            <person name="Venter J.C."/>
            <person name="Davis R.W."/>
        </authorList>
    </citation>
    <scope>NUCLEOTIDE SEQUENCE [LARGE SCALE GENOMIC DNA]</scope>
    <source>
        <strain>cv. Columbia</strain>
    </source>
</reference>
<dbReference type="InterPro" id="IPR013187">
    <property type="entry name" value="F-box-assoc_dom_typ3"/>
</dbReference>
<sequence length="160" mass="18609">MHILINGVMYYGATVYVGDGIEVERKLMSLDVRSEKFNQIKLPEGYYRKSCYMVPYVGRLALIDTNGRIIAFLTLSEMDLIRKEKPSFYGVSDAGEIVFAPSILFESFYLLYFDPRRNSIREVSVEGIVGDEFRSRYGFVKDYMYNMKVYPNHIKSLVFL</sequence>
<dbReference type="PhylomeDB" id="Q9LQ44"/>
<feature type="domain" description="F-box associated beta-propeller type 3" evidence="1">
    <location>
        <begin position="77"/>
        <end position="153"/>
    </location>
</feature>
<protein>
    <submittedName>
        <fullName evidence="2">T30E16.29</fullName>
    </submittedName>
</protein>
<evidence type="ECO:0000313" key="2">
    <source>
        <dbReference type="EMBL" id="AAF79767.1"/>
    </source>
</evidence>
<accession>Q9LQ44</accession>
<reference evidence="2" key="1">
    <citation type="submission" date="1999-09" db="EMBL/GenBank/DDBJ databases">
        <title>Genomic sequence for Arabidopsis thaliana BAC T30E16 from chromosome I.</title>
        <authorList>
            <person name="Chao Q."/>
            <person name="Brooks S."/>
            <person name="Buehler E."/>
            <person name="Dunn P."/>
            <person name="Khan S."/>
            <person name="Kim C."/>
            <person name="Shinn P."/>
            <person name="Altafi H."/>
            <person name="Araujo R."/>
            <person name="Conn L."/>
            <person name="Conway A.B."/>
            <person name="Gonzalez A."/>
            <person name="Hansen N.F."/>
            <person name="Huizar L."/>
            <person name="Kremenetskaia I."/>
            <person name="Lenz C."/>
            <person name="Li J."/>
            <person name="Liu S."/>
            <person name="Luros S."/>
            <person name="Rowley D."/>
            <person name="Schwartz J."/>
            <person name="Toriumi M."/>
            <person name="Vysotskaia V."/>
            <person name="Yu G."/>
            <person name="Davis R.W."/>
            <person name="Federspiel N.A."/>
            <person name="Theologis A."/>
            <person name="Ecker J.R."/>
        </authorList>
    </citation>
    <scope>NUCLEOTIDE SEQUENCE</scope>
</reference>
<organism evidence="2">
    <name type="scientific">Arabidopsis thaliana</name>
    <name type="common">Mouse-ear cress</name>
    <dbReference type="NCBI Taxonomy" id="3702"/>
    <lineage>
        <taxon>Eukaryota</taxon>
        <taxon>Viridiplantae</taxon>
        <taxon>Streptophyta</taxon>
        <taxon>Embryophyta</taxon>
        <taxon>Tracheophyta</taxon>
        <taxon>Spermatophyta</taxon>
        <taxon>Magnoliopsida</taxon>
        <taxon>eudicotyledons</taxon>
        <taxon>Gunneridae</taxon>
        <taxon>Pentapetalae</taxon>
        <taxon>rosids</taxon>
        <taxon>malvids</taxon>
        <taxon>Brassicales</taxon>
        <taxon>Brassicaceae</taxon>
        <taxon>Camelineae</taxon>
        <taxon>Arabidopsis</taxon>
    </lineage>
</organism>
<evidence type="ECO:0000259" key="1">
    <source>
        <dbReference type="Pfam" id="PF08268"/>
    </source>
</evidence>
<dbReference type="Pfam" id="PF08268">
    <property type="entry name" value="FBA_3"/>
    <property type="match status" value="2"/>
</dbReference>